<name>A0A8J2Q6I4_9HEXA</name>
<dbReference type="EMBL" id="CAJVCH010571130">
    <property type="protein sequence ID" value="CAG7836716.1"/>
    <property type="molecule type" value="Genomic_DNA"/>
</dbReference>
<accession>A0A8J2Q6I4</accession>
<gene>
    <name evidence="1" type="ORF">AFUS01_LOCUS45929</name>
</gene>
<evidence type="ECO:0000313" key="2">
    <source>
        <dbReference type="Proteomes" id="UP000708208"/>
    </source>
</evidence>
<sequence>MGKRKGNRLLERKEFSHSHYFPLHCTREKTLIDQQLSPSSFLRKRKAKKRRTIGSQHNILSEGEIDDEDDERLLYGEKENLVKEKTIPASPVREVFKRGCFPTEKAEESHVVKQVMEGAGFPFPKWTIIKGFFCIQQTCGEG</sequence>
<dbReference type="AlphaFoldDB" id="A0A8J2Q6I4"/>
<keyword evidence="2" id="KW-1185">Reference proteome</keyword>
<protein>
    <submittedName>
        <fullName evidence="1">Uncharacterized protein</fullName>
    </submittedName>
</protein>
<comment type="caution">
    <text evidence="1">The sequence shown here is derived from an EMBL/GenBank/DDBJ whole genome shotgun (WGS) entry which is preliminary data.</text>
</comment>
<proteinExistence type="predicted"/>
<reference evidence="1" key="1">
    <citation type="submission" date="2021-06" db="EMBL/GenBank/DDBJ databases">
        <authorList>
            <person name="Hodson N. C."/>
            <person name="Mongue J. A."/>
            <person name="Jaron S. K."/>
        </authorList>
    </citation>
    <scope>NUCLEOTIDE SEQUENCE</scope>
</reference>
<organism evidence="1 2">
    <name type="scientific">Allacma fusca</name>
    <dbReference type="NCBI Taxonomy" id="39272"/>
    <lineage>
        <taxon>Eukaryota</taxon>
        <taxon>Metazoa</taxon>
        <taxon>Ecdysozoa</taxon>
        <taxon>Arthropoda</taxon>
        <taxon>Hexapoda</taxon>
        <taxon>Collembola</taxon>
        <taxon>Symphypleona</taxon>
        <taxon>Sminthuridae</taxon>
        <taxon>Allacma</taxon>
    </lineage>
</organism>
<dbReference type="Proteomes" id="UP000708208">
    <property type="component" value="Unassembled WGS sequence"/>
</dbReference>
<evidence type="ECO:0000313" key="1">
    <source>
        <dbReference type="EMBL" id="CAG7836716.1"/>
    </source>
</evidence>